<protein>
    <submittedName>
        <fullName evidence="2">Pilus assembly PilX N-terminal domain-containing protein</fullName>
    </submittedName>
</protein>
<keyword evidence="1" id="KW-0812">Transmembrane</keyword>
<sequence>MKAVQGFTTLTVTLILISILISVSVFIGKVLVAERRITLNEIEYRVAQAAAEQGIAEARALLNVAPANSVWAGTVSSNVAEVSYQVTMVPDANLAGLIHLESVATLPGGGESRVKVTLARRSVLNPHNSGPAAPLMLAAANNDIDGNITVVAHPNGGGAGVPISVWSKGTIATSGQLQSCYLADFNAIANHCVLELSHKNSTSQNINSDMVIDDGGFPADLLSYLFGYGQDQWSSISAMAVQAVSRCDEINRAGFFIITDGGVCALEQVTSSAIAPVILLAKDISVTGSIGTQFYGLLVLYDSDPSDSNVMSVQLNQGSQLFGSLLSNLSDDSLKDDFAIIYHQGVLCLISNCNQDPQSPFVSLNTIPGSWTDD</sequence>
<evidence type="ECO:0000313" key="3">
    <source>
        <dbReference type="Proteomes" id="UP001597048"/>
    </source>
</evidence>
<keyword evidence="1" id="KW-1133">Transmembrane helix</keyword>
<evidence type="ECO:0000256" key="1">
    <source>
        <dbReference type="SAM" id="Phobius"/>
    </source>
</evidence>
<accession>A0ABW3KK63</accession>
<keyword evidence="1" id="KW-0472">Membrane</keyword>
<dbReference type="EMBL" id="JBHTJS010000058">
    <property type="protein sequence ID" value="MFD1009227.1"/>
    <property type="molecule type" value="Genomic_DNA"/>
</dbReference>
<dbReference type="RefSeq" id="WP_379559260.1">
    <property type="nucleotide sequence ID" value="NZ_JBHTJS010000058.1"/>
</dbReference>
<name>A0ABW3KK63_9GAMM</name>
<comment type="caution">
    <text evidence="2">The sequence shown here is derived from an EMBL/GenBank/DDBJ whole genome shotgun (WGS) entry which is preliminary data.</text>
</comment>
<reference evidence="3" key="1">
    <citation type="journal article" date="2019" name="Int. J. Syst. Evol. Microbiol.">
        <title>The Global Catalogue of Microorganisms (GCM) 10K type strain sequencing project: providing services to taxonomists for standard genome sequencing and annotation.</title>
        <authorList>
            <consortium name="The Broad Institute Genomics Platform"/>
            <consortium name="The Broad Institute Genome Sequencing Center for Infectious Disease"/>
            <person name="Wu L."/>
            <person name="Ma J."/>
        </authorList>
    </citation>
    <scope>NUCLEOTIDE SEQUENCE [LARGE SCALE GENOMIC DNA]</scope>
    <source>
        <strain evidence="3">CCUG 60525</strain>
    </source>
</reference>
<organism evidence="2 3">
    <name type="scientific">Oceanisphaera ostreae</name>
    <dbReference type="NCBI Taxonomy" id="914151"/>
    <lineage>
        <taxon>Bacteria</taxon>
        <taxon>Pseudomonadati</taxon>
        <taxon>Pseudomonadota</taxon>
        <taxon>Gammaproteobacteria</taxon>
        <taxon>Aeromonadales</taxon>
        <taxon>Aeromonadaceae</taxon>
        <taxon>Oceanisphaera</taxon>
    </lineage>
</organism>
<proteinExistence type="predicted"/>
<gene>
    <name evidence="2" type="ORF">ACFQ1C_13850</name>
</gene>
<evidence type="ECO:0000313" key="2">
    <source>
        <dbReference type="EMBL" id="MFD1009227.1"/>
    </source>
</evidence>
<keyword evidence="3" id="KW-1185">Reference proteome</keyword>
<feature type="transmembrane region" description="Helical" evidence="1">
    <location>
        <begin position="6"/>
        <end position="27"/>
    </location>
</feature>
<dbReference type="Proteomes" id="UP001597048">
    <property type="component" value="Unassembled WGS sequence"/>
</dbReference>